<name>A0A8S2XQZ7_9BILA</name>
<sequence length="134" mass="15636">MNNTTTTYSLNTNNLPEDVLSYTDDKFYNFIREVLGQSAADLLNIQAINNVPSFLLSDDVCDITEHAVEPEEIDVLREKISFAFRYGTYHVKIGIRNNFRYLNKLLSAKLEEENNKKNEIQKKQQQKSIQLHRH</sequence>
<proteinExistence type="predicted"/>
<feature type="region of interest" description="Disordered" evidence="1">
    <location>
        <begin position="114"/>
        <end position="134"/>
    </location>
</feature>
<gene>
    <name evidence="2" type="ORF">TMI583_LOCUS48366</name>
</gene>
<accession>A0A8S2XQZ7</accession>
<reference evidence="2" key="1">
    <citation type="submission" date="2021-02" db="EMBL/GenBank/DDBJ databases">
        <authorList>
            <person name="Nowell W R."/>
        </authorList>
    </citation>
    <scope>NUCLEOTIDE SEQUENCE</scope>
</reference>
<evidence type="ECO:0000313" key="2">
    <source>
        <dbReference type="EMBL" id="CAF4511437.1"/>
    </source>
</evidence>
<organism evidence="2 3">
    <name type="scientific">Didymodactylos carnosus</name>
    <dbReference type="NCBI Taxonomy" id="1234261"/>
    <lineage>
        <taxon>Eukaryota</taxon>
        <taxon>Metazoa</taxon>
        <taxon>Spiralia</taxon>
        <taxon>Gnathifera</taxon>
        <taxon>Rotifera</taxon>
        <taxon>Eurotatoria</taxon>
        <taxon>Bdelloidea</taxon>
        <taxon>Philodinida</taxon>
        <taxon>Philodinidae</taxon>
        <taxon>Didymodactylos</taxon>
    </lineage>
</organism>
<comment type="caution">
    <text evidence="2">The sequence shown here is derived from an EMBL/GenBank/DDBJ whole genome shotgun (WGS) entry which is preliminary data.</text>
</comment>
<protein>
    <submittedName>
        <fullName evidence="2">Uncharacterized protein</fullName>
    </submittedName>
</protein>
<evidence type="ECO:0000313" key="3">
    <source>
        <dbReference type="Proteomes" id="UP000682733"/>
    </source>
</evidence>
<evidence type="ECO:0000256" key="1">
    <source>
        <dbReference type="SAM" id="MobiDB-lite"/>
    </source>
</evidence>
<dbReference type="EMBL" id="CAJOBA010098367">
    <property type="protein sequence ID" value="CAF4511437.1"/>
    <property type="molecule type" value="Genomic_DNA"/>
</dbReference>
<dbReference type="AlphaFoldDB" id="A0A8S2XQZ7"/>
<dbReference type="Proteomes" id="UP000682733">
    <property type="component" value="Unassembled WGS sequence"/>
</dbReference>